<reference evidence="7 8" key="1">
    <citation type="submission" date="2021-10" db="EMBL/GenBank/DDBJ databases">
        <title>Anaerobic single-cell dispensing facilitates the cultivation of human gut bacteria.</title>
        <authorList>
            <person name="Afrizal A."/>
        </authorList>
    </citation>
    <scope>NUCLEOTIDE SEQUENCE [LARGE SCALE GENOMIC DNA]</scope>
    <source>
        <strain evidence="7 8">CLA-AA-H200</strain>
    </source>
</reference>
<accession>A0ABS8FTG9</accession>
<feature type="compositionally biased region" description="Basic and acidic residues" evidence="6">
    <location>
        <begin position="1"/>
        <end position="15"/>
    </location>
</feature>
<dbReference type="PROSITE" id="PS01071">
    <property type="entry name" value="GRPE"/>
    <property type="match status" value="1"/>
</dbReference>
<dbReference type="PANTHER" id="PTHR21237:SF23">
    <property type="entry name" value="GRPE PROTEIN HOMOLOG, MITOCHONDRIAL"/>
    <property type="match status" value="1"/>
</dbReference>
<evidence type="ECO:0000256" key="5">
    <source>
        <dbReference type="RuleBase" id="RU004478"/>
    </source>
</evidence>
<keyword evidence="3 4" id="KW-0346">Stress response</keyword>
<sequence>MSKEDMVKEAVEEAKAQAAKQAEEAEDTDGTADQNTGDVSGDGQNGGEDLSEENQDTADAADAENAEEAEGTKDSGNGSSADKDAKPEKKKLFGKKNKKDKKDEKIEELTDRLTRQMAEFDNFRKRTEKEKSQMYEIGAKDIIEKILPVVDNFERGLASMPEGEKATPFAEGMEKIYKQLMTTLDGIGVKPIEAVGQEFNPDFHNAVMHVEDEELGENIIAEEFQKGYMYRDSVVRHSMVKVAN</sequence>
<feature type="region of interest" description="Disordered" evidence="6">
    <location>
        <begin position="1"/>
        <end position="103"/>
    </location>
</feature>
<dbReference type="Gene3D" id="2.30.22.10">
    <property type="entry name" value="Head domain of nucleotide exchange factor GrpE"/>
    <property type="match status" value="1"/>
</dbReference>
<evidence type="ECO:0000256" key="4">
    <source>
        <dbReference type="RuleBase" id="RU000639"/>
    </source>
</evidence>
<proteinExistence type="inferred from homology"/>
<keyword evidence="2 3" id="KW-0143">Chaperone</keyword>
<keyword evidence="3" id="KW-0963">Cytoplasm</keyword>
<dbReference type="NCBIfam" id="NF010738">
    <property type="entry name" value="PRK14140.1"/>
    <property type="match status" value="1"/>
</dbReference>
<dbReference type="PRINTS" id="PR00773">
    <property type="entry name" value="GRPEPROTEIN"/>
</dbReference>
<gene>
    <name evidence="3 7" type="primary">grpE</name>
    <name evidence="7" type="ORF">LKD70_02420</name>
</gene>
<dbReference type="SUPFAM" id="SSF58014">
    <property type="entry name" value="Coiled-coil domain of nucleotide exchange factor GrpE"/>
    <property type="match status" value="1"/>
</dbReference>
<dbReference type="EMBL" id="JAJEQX010000003">
    <property type="protein sequence ID" value="MCC2253305.1"/>
    <property type="molecule type" value="Genomic_DNA"/>
</dbReference>
<comment type="similarity">
    <text evidence="1 3 5">Belongs to the GrpE family.</text>
</comment>
<dbReference type="CDD" id="cd00446">
    <property type="entry name" value="GrpE"/>
    <property type="match status" value="1"/>
</dbReference>
<name>A0ABS8FTG9_9FIRM</name>
<dbReference type="Pfam" id="PF01025">
    <property type="entry name" value="GrpE"/>
    <property type="match status" value="1"/>
</dbReference>
<comment type="subunit">
    <text evidence="3">Homodimer.</text>
</comment>
<evidence type="ECO:0000313" key="7">
    <source>
        <dbReference type="EMBL" id="MCC2253305.1"/>
    </source>
</evidence>
<dbReference type="InterPro" id="IPR009012">
    <property type="entry name" value="GrpE_head"/>
</dbReference>
<comment type="function">
    <text evidence="3 4">Participates actively in the response to hyperosmotic and heat shock by preventing the aggregation of stress-denatured proteins, in association with DnaK and GrpE. It is the nucleotide exchange factor for DnaK and may function as a thermosensor. Unfolded proteins bind initially to DnaJ; upon interaction with the DnaJ-bound protein, DnaK hydrolyzes its bound ATP, resulting in the formation of a stable complex. GrpE releases ADP from DnaK; ATP binding to DnaK triggers the release of the substrate protein, thus completing the reaction cycle. Several rounds of ATP-dependent interactions between DnaJ, DnaK and GrpE are required for fully efficient folding.</text>
</comment>
<feature type="compositionally biased region" description="Basic and acidic residues" evidence="6">
    <location>
        <begin position="81"/>
        <end position="91"/>
    </location>
</feature>
<dbReference type="Gene3D" id="3.90.20.20">
    <property type="match status" value="1"/>
</dbReference>
<dbReference type="InterPro" id="IPR000740">
    <property type="entry name" value="GrpE"/>
</dbReference>
<protein>
    <recommendedName>
        <fullName evidence="3 4">Protein GrpE</fullName>
    </recommendedName>
    <alternativeName>
        <fullName evidence="3">HSP-70 cofactor</fullName>
    </alternativeName>
</protein>
<dbReference type="Proteomes" id="UP001198151">
    <property type="component" value="Unassembled WGS sequence"/>
</dbReference>
<evidence type="ECO:0000256" key="2">
    <source>
        <dbReference type="ARBA" id="ARBA00023186"/>
    </source>
</evidence>
<evidence type="ECO:0000256" key="6">
    <source>
        <dbReference type="SAM" id="MobiDB-lite"/>
    </source>
</evidence>
<organism evidence="7 8">
    <name type="scientific">Ruminococcus turbiniformis</name>
    <dbReference type="NCBI Taxonomy" id="2881258"/>
    <lineage>
        <taxon>Bacteria</taxon>
        <taxon>Bacillati</taxon>
        <taxon>Bacillota</taxon>
        <taxon>Clostridia</taxon>
        <taxon>Eubacteriales</taxon>
        <taxon>Oscillospiraceae</taxon>
        <taxon>Ruminococcus</taxon>
    </lineage>
</organism>
<dbReference type="InterPro" id="IPR013805">
    <property type="entry name" value="GrpE_CC"/>
</dbReference>
<dbReference type="PANTHER" id="PTHR21237">
    <property type="entry name" value="GRPE PROTEIN"/>
    <property type="match status" value="1"/>
</dbReference>
<comment type="subcellular location">
    <subcellularLocation>
        <location evidence="3">Cytoplasm</location>
    </subcellularLocation>
</comment>
<keyword evidence="8" id="KW-1185">Reference proteome</keyword>
<evidence type="ECO:0000313" key="8">
    <source>
        <dbReference type="Proteomes" id="UP001198151"/>
    </source>
</evidence>
<dbReference type="SUPFAM" id="SSF51064">
    <property type="entry name" value="Head domain of nucleotide exchange factor GrpE"/>
    <property type="match status" value="1"/>
</dbReference>
<evidence type="ECO:0000256" key="1">
    <source>
        <dbReference type="ARBA" id="ARBA00009054"/>
    </source>
</evidence>
<feature type="compositionally biased region" description="Acidic residues" evidence="6">
    <location>
        <begin position="49"/>
        <end position="69"/>
    </location>
</feature>
<comment type="caution">
    <text evidence="7">The sequence shown here is derived from an EMBL/GenBank/DDBJ whole genome shotgun (WGS) entry which is preliminary data.</text>
</comment>
<evidence type="ECO:0000256" key="3">
    <source>
        <dbReference type="HAMAP-Rule" id="MF_01151"/>
    </source>
</evidence>
<dbReference type="HAMAP" id="MF_01151">
    <property type="entry name" value="GrpE"/>
    <property type="match status" value="1"/>
</dbReference>